<feature type="compositionally biased region" description="Basic and acidic residues" evidence="1">
    <location>
        <begin position="172"/>
        <end position="181"/>
    </location>
</feature>
<feature type="transmembrane region" description="Helical" evidence="2">
    <location>
        <begin position="84"/>
        <end position="106"/>
    </location>
</feature>
<dbReference type="AlphaFoldDB" id="A0A2S6CZB6"/>
<dbReference type="InterPro" id="IPR025325">
    <property type="entry name" value="DUF4231"/>
</dbReference>
<comment type="caution">
    <text evidence="3">The sequence shown here is derived from an EMBL/GenBank/DDBJ whole genome shotgun (WGS) entry which is preliminary data.</text>
</comment>
<evidence type="ECO:0000256" key="1">
    <source>
        <dbReference type="SAM" id="MobiDB-lite"/>
    </source>
</evidence>
<reference evidence="3 4" key="1">
    <citation type="submission" date="2018-02" db="EMBL/GenBank/DDBJ databases">
        <title>Discovery of a pederin family compound in a non-symbiotic bloom-forming cyanobacterium.</title>
        <authorList>
            <person name="Kust A."/>
            <person name="Mares J."/>
            <person name="Jokela J."/>
            <person name="Urajova P."/>
            <person name="Hajek J."/>
            <person name="Saurav K."/>
            <person name="Voracova K."/>
            <person name="Fewer D.P."/>
            <person name="Haapaniemi E."/>
            <person name="Permi P."/>
            <person name="Rehakova K."/>
            <person name="Sivonen K."/>
            <person name="Hrouzek P."/>
        </authorList>
    </citation>
    <scope>NUCLEOTIDE SEQUENCE [LARGE SCALE GENOMIC DNA]</scope>
    <source>
        <strain evidence="3 4">CHARLIE-1</strain>
    </source>
</reference>
<dbReference type="RefSeq" id="WP_104386154.1">
    <property type="nucleotide sequence ID" value="NZ_PGEM01000008.1"/>
</dbReference>
<evidence type="ECO:0000313" key="3">
    <source>
        <dbReference type="EMBL" id="PPJ65062.1"/>
    </source>
</evidence>
<feature type="region of interest" description="Disordered" evidence="1">
    <location>
        <begin position="172"/>
        <end position="205"/>
    </location>
</feature>
<keyword evidence="2" id="KW-1133">Transmembrane helix</keyword>
<keyword evidence="2" id="KW-0812">Transmembrane</keyword>
<organism evidence="3 4">
    <name type="scientific">Cuspidothrix issatschenkoi CHARLIE-1</name>
    <dbReference type="NCBI Taxonomy" id="2052836"/>
    <lineage>
        <taxon>Bacteria</taxon>
        <taxon>Bacillati</taxon>
        <taxon>Cyanobacteriota</taxon>
        <taxon>Cyanophyceae</taxon>
        <taxon>Nostocales</taxon>
        <taxon>Aphanizomenonaceae</taxon>
        <taxon>Cuspidothrix</taxon>
    </lineage>
</organism>
<dbReference type="EMBL" id="PGEM01000008">
    <property type="protein sequence ID" value="PPJ65062.1"/>
    <property type="molecule type" value="Genomic_DNA"/>
</dbReference>
<gene>
    <name evidence="3" type="ORF">CUN59_01360</name>
</gene>
<feature type="transmembrane region" description="Helical" evidence="2">
    <location>
        <begin position="59"/>
        <end position="78"/>
    </location>
</feature>
<dbReference type="OrthoDB" id="463467at2"/>
<feature type="compositionally biased region" description="Polar residues" evidence="1">
    <location>
        <begin position="188"/>
        <end position="200"/>
    </location>
</feature>
<dbReference type="Pfam" id="PF14015">
    <property type="entry name" value="DUF4231"/>
    <property type="match status" value="1"/>
</dbReference>
<evidence type="ECO:0000313" key="4">
    <source>
        <dbReference type="Proteomes" id="UP000239589"/>
    </source>
</evidence>
<protein>
    <submittedName>
        <fullName evidence="3">DUF4231 domain-containing protein</fullName>
    </submittedName>
</protein>
<proteinExistence type="predicted"/>
<keyword evidence="2" id="KW-0472">Membrane</keyword>
<sequence>MAKKDPYREFLKKDFGEIFDTLKLQDLQRKFLVSRWLDQVLWMEAQAGQARNRYYRARLLTIVGGIVLPALVSLNLNNARARDAIVWTTFGLSQVVAISAAVEEFFHYGERWRHYRRTVESLKTQGWQFFQLSGVYINYSNHEQAFSAFASQIEEIIQRDVEVYATQVVQEKKQEEKKSGENENGSEQPETFRSSSSGNISREDSVALTWGDDSVAKVSKSGTVLS</sequence>
<name>A0A2S6CZB6_9CYAN</name>
<evidence type="ECO:0000256" key="2">
    <source>
        <dbReference type="SAM" id="Phobius"/>
    </source>
</evidence>
<accession>A0A2S6CZB6</accession>
<dbReference type="NCBIfam" id="NF033634">
    <property type="entry name" value="SLATT_1"/>
    <property type="match status" value="1"/>
</dbReference>
<dbReference type="Proteomes" id="UP000239589">
    <property type="component" value="Unassembled WGS sequence"/>
</dbReference>
<keyword evidence="4" id="KW-1185">Reference proteome</keyword>